<dbReference type="Pfam" id="PF00023">
    <property type="entry name" value="Ank"/>
    <property type="match status" value="1"/>
</dbReference>
<keyword evidence="2" id="KW-0547">Nucleotide-binding</keyword>
<accession>A0A2J8AFT0</accession>
<keyword evidence="8" id="KW-1185">Reference proteome</keyword>
<keyword evidence="5" id="KW-0040">ANK repeat</keyword>
<dbReference type="EMBL" id="PGGS01000031">
    <property type="protein sequence ID" value="PNH11377.1"/>
    <property type="molecule type" value="Genomic_DNA"/>
</dbReference>
<proteinExistence type="predicted"/>
<dbReference type="PRINTS" id="PR01415">
    <property type="entry name" value="ANKYRIN"/>
</dbReference>
<keyword evidence="1" id="KW-0436">Ligase</keyword>
<dbReference type="SUPFAM" id="SSF48403">
    <property type="entry name" value="Ankyrin repeat"/>
    <property type="match status" value="1"/>
</dbReference>
<dbReference type="OrthoDB" id="1722066at2759"/>
<feature type="domain" description="Aspartyl/Glutamyl-tRNA(Gln) amidotransferase subunit B/E catalytic" evidence="6">
    <location>
        <begin position="188"/>
        <end position="271"/>
    </location>
</feature>
<gene>
    <name evidence="7" type="ORF">TSOC_001774</name>
</gene>
<name>A0A2J8AFT0_9CHLO</name>
<dbReference type="AlphaFoldDB" id="A0A2J8AFT0"/>
<dbReference type="PROSITE" id="PS50088">
    <property type="entry name" value="ANK_REPEAT"/>
    <property type="match status" value="2"/>
</dbReference>
<dbReference type="PROSITE" id="PS50297">
    <property type="entry name" value="ANK_REP_REGION"/>
    <property type="match status" value="2"/>
</dbReference>
<dbReference type="InterPro" id="IPR006075">
    <property type="entry name" value="Asn/Gln-tRNA_Trfase_suB/E_cat"/>
</dbReference>
<dbReference type="Pfam" id="PF02934">
    <property type="entry name" value="GatB_N"/>
    <property type="match status" value="1"/>
</dbReference>
<evidence type="ECO:0000256" key="5">
    <source>
        <dbReference type="PROSITE-ProRule" id="PRU00023"/>
    </source>
</evidence>
<dbReference type="SUPFAM" id="SSF55931">
    <property type="entry name" value="Glutamine synthetase/guanido kinase"/>
    <property type="match status" value="1"/>
</dbReference>
<dbReference type="InterPro" id="IPR014746">
    <property type="entry name" value="Gln_synth/guanido_kin_cat_dom"/>
</dbReference>
<dbReference type="GO" id="GO:0016884">
    <property type="term" value="F:carbon-nitrogen ligase activity, with glutamine as amido-N-donor"/>
    <property type="evidence" value="ECO:0007669"/>
    <property type="project" value="InterPro"/>
</dbReference>
<dbReference type="GO" id="GO:0016740">
    <property type="term" value="F:transferase activity"/>
    <property type="evidence" value="ECO:0007669"/>
    <property type="project" value="UniProtKB-KW"/>
</dbReference>
<sequence length="337" mass="34291">MDPLSVSAAAALVSGILKMSKMFVAALRSYNDLGQDSVVLAGLVERVGVVLSDAARTMGKSKLSTPGAIVALELGNTALDLASDKGHKEVVEVLLQPFTPVCKAAGRASARHPASGAPAALTSRASASAAASATPRAAAVAGAAALGASPHAAAAAAPRIVRCRGAATAAAPSQATPSGGAEVEYEAVIGIECHVQLLTRSKAFCGCPSEFGSEPNNNVCPVCLGHPGTLPVLNREMVTLAVRAGLALGASIAPISKFDRKQYFYPDLPKDGRTALHYASCEGIKEVVEALLRAGAEVAAKENAPQAQPATKHLDQLVPLKHFKLRSGATNIPGDIS</sequence>
<evidence type="ECO:0000256" key="1">
    <source>
        <dbReference type="ARBA" id="ARBA00022598"/>
    </source>
</evidence>
<dbReference type="Proteomes" id="UP000236333">
    <property type="component" value="Unassembled WGS sequence"/>
</dbReference>
<reference evidence="7 8" key="1">
    <citation type="journal article" date="2017" name="Mol. Biol. Evol.">
        <title>The 4-celled Tetrabaena socialis nuclear genome reveals the essential components for genetic control of cell number at the origin of multicellularity in the volvocine lineage.</title>
        <authorList>
            <person name="Featherston J."/>
            <person name="Arakaki Y."/>
            <person name="Hanschen E.R."/>
            <person name="Ferris P.J."/>
            <person name="Michod R.E."/>
            <person name="Olson B.J.S.C."/>
            <person name="Nozaki H."/>
            <person name="Durand P.M."/>
        </authorList>
    </citation>
    <scope>NUCLEOTIDE SEQUENCE [LARGE SCALE GENOMIC DNA]</scope>
    <source>
        <strain evidence="7 8">NIES-571</strain>
    </source>
</reference>
<evidence type="ECO:0000256" key="2">
    <source>
        <dbReference type="ARBA" id="ARBA00022741"/>
    </source>
</evidence>
<keyword evidence="4" id="KW-0648">Protein biosynthesis</keyword>
<keyword evidence="7" id="KW-0808">Transferase</keyword>
<dbReference type="InterPro" id="IPR002110">
    <property type="entry name" value="Ankyrin_rpt"/>
</dbReference>
<evidence type="ECO:0000256" key="4">
    <source>
        <dbReference type="ARBA" id="ARBA00022917"/>
    </source>
</evidence>
<dbReference type="SMART" id="SM00248">
    <property type="entry name" value="ANK"/>
    <property type="match status" value="2"/>
</dbReference>
<evidence type="ECO:0000256" key="3">
    <source>
        <dbReference type="ARBA" id="ARBA00022840"/>
    </source>
</evidence>
<dbReference type="InterPro" id="IPR017959">
    <property type="entry name" value="Asn/Gln-tRNA_amidoTrfase_suB/E"/>
</dbReference>
<protein>
    <submittedName>
        <fullName evidence="7">Glutamyl-tRNA(Gln) amidotransferase subunit B, chloroplastic/mitochondrial</fullName>
    </submittedName>
</protein>
<dbReference type="Gene3D" id="1.25.40.20">
    <property type="entry name" value="Ankyrin repeat-containing domain"/>
    <property type="match status" value="1"/>
</dbReference>
<evidence type="ECO:0000259" key="6">
    <source>
        <dbReference type="Pfam" id="PF02934"/>
    </source>
</evidence>
<dbReference type="GO" id="GO:0006412">
    <property type="term" value="P:translation"/>
    <property type="evidence" value="ECO:0007669"/>
    <property type="project" value="UniProtKB-KW"/>
</dbReference>
<feature type="repeat" description="ANK" evidence="5">
    <location>
        <begin position="271"/>
        <end position="303"/>
    </location>
</feature>
<dbReference type="GO" id="GO:0005524">
    <property type="term" value="F:ATP binding"/>
    <property type="evidence" value="ECO:0007669"/>
    <property type="project" value="UniProtKB-KW"/>
</dbReference>
<keyword evidence="3" id="KW-0067">ATP-binding</keyword>
<organism evidence="7 8">
    <name type="scientific">Tetrabaena socialis</name>
    <dbReference type="NCBI Taxonomy" id="47790"/>
    <lineage>
        <taxon>Eukaryota</taxon>
        <taxon>Viridiplantae</taxon>
        <taxon>Chlorophyta</taxon>
        <taxon>core chlorophytes</taxon>
        <taxon>Chlorophyceae</taxon>
        <taxon>CS clade</taxon>
        <taxon>Chlamydomonadales</taxon>
        <taxon>Tetrabaenaceae</taxon>
        <taxon>Tetrabaena</taxon>
    </lineage>
</organism>
<evidence type="ECO:0000313" key="8">
    <source>
        <dbReference type="Proteomes" id="UP000236333"/>
    </source>
</evidence>
<dbReference type="InterPro" id="IPR036770">
    <property type="entry name" value="Ankyrin_rpt-contain_sf"/>
</dbReference>
<evidence type="ECO:0000313" key="7">
    <source>
        <dbReference type="EMBL" id="PNH11377.1"/>
    </source>
</evidence>
<comment type="caution">
    <text evidence="7">The sequence shown here is derived from an EMBL/GenBank/DDBJ whole genome shotgun (WGS) entry which is preliminary data.</text>
</comment>
<dbReference type="PANTHER" id="PTHR11659">
    <property type="entry name" value="GLUTAMYL-TRNA GLN AMIDOTRANSFERASE SUBUNIT B MITOCHONDRIAL AND PROKARYOTIC PET112-RELATED"/>
    <property type="match status" value="1"/>
</dbReference>
<feature type="repeat" description="ANK" evidence="5">
    <location>
        <begin position="74"/>
        <end position="96"/>
    </location>
</feature>